<keyword evidence="1" id="KW-0812">Transmembrane</keyword>
<keyword evidence="1" id="KW-0472">Membrane</keyword>
<dbReference type="EMBL" id="CP002452">
    <property type="protein sequence ID" value="ADV45356.1"/>
    <property type="molecule type" value="Genomic_DNA"/>
</dbReference>
<dbReference type="KEGG" id="nsa:Nitsa_0083"/>
<evidence type="ECO:0000256" key="1">
    <source>
        <dbReference type="SAM" id="Phobius"/>
    </source>
</evidence>
<dbReference type="AlphaFoldDB" id="E6WYA8"/>
<evidence type="ECO:0000313" key="3">
    <source>
        <dbReference type="Proteomes" id="UP000008633"/>
    </source>
</evidence>
<feature type="transmembrane region" description="Helical" evidence="1">
    <location>
        <begin position="46"/>
        <end position="66"/>
    </location>
</feature>
<accession>E6WYA8</accession>
<feature type="transmembrane region" description="Helical" evidence="1">
    <location>
        <begin position="72"/>
        <end position="94"/>
    </location>
</feature>
<reference evidence="2 3" key="1">
    <citation type="journal article" date="2011" name="Stand. Genomic Sci.">
        <title>Complete genome sequence of Nitratifractor salsuginis type strain (E9I37-1).</title>
        <authorList>
            <person name="Anderson I."/>
            <person name="Sikorski J."/>
            <person name="Zeytun A."/>
            <person name="Nolan M."/>
            <person name="Lapidus A."/>
            <person name="Lucas S."/>
            <person name="Hammon N."/>
            <person name="Deshpande S."/>
            <person name="Cheng J.F."/>
            <person name="Tapia R."/>
            <person name="Han C."/>
            <person name="Goodwin L."/>
            <person name="Pitluck S."/>
            <person name="Liolios K."/>
            <person name="Pagani I."/>
            <person name="Ivanova N."/>
            <person name="Huntemann M."/>
            <person name="Mavromatis K."/>
            <person name="Ovchinikova G."/>
            <person name="Pati A."/>
            <person name="Chen A."/>
            <person name="Palaniappan K."/>
            <person name="Land M."/>
            <person name="Hauser L."/>
            <person name="Brambilla E.M."/>
            <person name="Ngatchou-Djao O.D."/>
            <person name="Rohde M."/>
            <person name="Tindall B.J."/>
            <person name="Goker M."/>
            <person name="Detter J.C."/>
            <person name="Woyke T."/>
            <person name="Bristow J."/>
            <person name="Eisen J.A."/>
            <person name="Markowitz V."/>
            <person name="Hugenholtz P."/>
            <person name="Klenk H.P."/>
            <person name="Kyrpides N.C."/>
        </authorList>
    </citation>
    <scope>NUCLEOTIDE SEQUENCE [LARGE SCALE GENOMIC DNA]</scope>
    <source>
        <strain evidence="3">DSM 16511 / JCM 12458 / E9I37-1</strain>
    </source>
</reference>
<organism evidence="2 3">
    <name type="scientific">Nitratifractor salsuginis (strain DSM 16511 / JCM 12458 / E9I37-1)</name>
    <dbReference type="NCBI Taxonomy" id="749222"/>
    <lineage>
        <taxon>Bacteria</taxon>
        <taxon>Pseudomonadati</taxon>
        <taxon>Campylobacterota</taxon>
        <taxon>Epsilonproteobacteria</taxon>
        <taxon>Campylobacterales</taxon>
        <taxon>Sulfurovaceae</taxon>
        <taxon>Nitratifractor</taxon>
    </lineage>
</organism>
<proteinExistence type="predicted"/>
<dbReference type="HOGENOM" id="CLU_122788_0_0_7"/>
<dbReference type="RefSeq" id="WP_013553053.1">
    <property type="nucleotide sequence ID" value="NC_014935.1"/>
</dbReference>
<keyword evidence="3" id="KW-1185">Reference proteome</keyword>
<feature type="transmembrane region" description="Helical" evidence="1">
    <location>
        <begin position="6"/>
        <end position="34"/>
    </location>
</feature>
<dbReference type="Proteomes" id="UP000008633">
    <property type="component" value="Chromosome"/>
</dbReference>
<dbReference type="STRING" id="749222.Nitsa_0083"/>
<keyword evidence="1" id="KW-1133">Transmembrane helix</keyword>
<name>E6WYA8_NITSE</name>
<protein>
    <recommendedName>
        <fullName evidence="4">Cobalt transport protein</fullName>
    </recommendedName>
</protein>
<sequence length="181" mass="21136">MWRDRLFFPAAVLGLLILNDAGVLAALIALLWIVSHNSFFRINRRVLAGIFWFNGVTSAGYALVASLKGVPFAGYLLLFNLKVYAISYFVLWFFSRVDLVKFFAFSRDLSYLLTITLFHMTTYKKSFEDFRMAYRARVVRKLRRQEEGFILRVFDFFLSKAMRDAKERTLAMKARGFFDTV</sequence>
<reference evidence="3" key="2">
    <citation type="submission" date="2011-01" db="EMBL/GenBank/DDBJ databases">
        <title>The complete genome of Nitratifractor salsuginis DSM 16511.</title>
        <authorList>
            <consortium name="US DOE Joint Genome Institute (JGI-PGF)"/>
            <person name="Lucas S."/>
            <person name="Copeland A."/>
            <person name="Lapidus A."/>
            <person name="Bruce D."/>
            <person name="Goodwin L."/>
            <person name="Pitluck S."/>
            <person name="Kyrpides N."/>
            <person name="Mavromatis K."/>
            <person name="Ivanova N."/>
            <person name="Mikhailova N."/>
            <person name="Zeytun A."/>
            <person name="Detter J.C."/>
            <person name="Tapia R."/>
            <person name="Han C."/>
            <person name="Land M."/>
            <person name="Hauser L."/>
            <person name="Markowitz V."/>
            <person name="Cheng J.-F."/>
            <person name="Hugenholtz P."/>
            <person name="Woyke T."/>
            <person name="Wu D."/>
            <person name="Tindall B."/>
            <person name="Schuetze A."/>
            <person name="Brambilla E."/>
            <person name="Klenk H.-P."/>
            <person name="Eisen J.A."/>
        </authorList>
    </citation>
    <scope>NUCLEOTIDE SEQUENCE [LARGE SCALE GENOMIC DNA]</scope>
    <source>
        <strain evidence="3">DSM 16511 / JCM 12458 / E9I37-1</strain>
    </source>
</reference>
<gene>
    <name evidence="2" type="ordered locus">Nitsa_0083</name>
</gene>
<evidence type="ECO:0008006" key="4">
    <source>
        <dbReference type="Google" id="ProtNLM"/>
    </source>
</evidence>
<dbReference type="eggNOG" id="COG0619">
    <property type="taxonomic scope" value="Bacteria"/>
</dbReference>
<evidence type="ECO:0000313" key="2">
    <source>
        <dbReference type="EMBL" id="ADV45356.1"/>
    </source>
</evidence>
<dbReference type="OrthoDB" id="5339728at2"/>